<feature type="region of interest" description="Disordered" evidence="1">
    <location>
        <begin position="1"/>
        <end position="71"/>
    </location>
</feature>
<comment type="caution">
    <text evidence="2">The sequence shown here is derived from an EMBL/GenBank/DDBJ whole genome shotgun (WGS) entry which is preliminary data.</text>
</comment>
<evidence type="ECO:0000256" key="1">
    <source>
        <dbReference type="SAM" id="MobiDB-lite"/>
    </source>
</evidence>
<name>J3JDX5_9EURY</name>
<dbReference type="OrthoDB" id="342818at2157"/>
<dbReference type="Proteomes" id="UP000007813">
    <property type="component" value="Unassembled WGS sequence"/>
</dbReference>
<dbReference type="EMBL" id="ALJD01000009">
    <property type="protein sequence ID" value="EJN57869.1"/>
    <property type="molecule type" value="Genomic_DNA"/>
</dbReference>
<dbReference type="AlphaFoldDB" id="J3JDX5"/>
<feature type="compositionally biased region" description="Basic and acidic residues" evidence="1">
    <location>
        <begin position="43"/>
        <end position="54"/>
    </location>
</feature>
<dbReference type="RefSeq" id="WP_009376374.1">
    <property type="nucleotide sequence ID" value="NZ_ALJD01000009.1"/>
</dbReference>
<accession>J3JDX5</accession>
<feature type="compositionally biased region" description="Acidic residues" evidence="1">
    <location>
        <begin position="1"/>
        <end position="15"/>
    </location>
</feature>
<organism evidence="2 3">
    <name type="scientific">Halogranum salarium B-1</name>
    <dbReference type="NCBI Taxonomy" id="1210908"/>
    <lineage>
        <taxon>Archaea</taxon>
        <taxon>Methanobacteriati</taxon>
        <taxon>Methanobacteriota</taxon>
        <taxon>Stenosarchaea group</taxon>
        <taxon>Halobacteria</taxon>
        <taxon>Halobacteriales</taxon>
        <taxon>Haloferacaceae</taxon>
    </lineage>
</organism>
<feature type="compositionally biased region" description="Low complexity" evidence="1">
    <location>
        <begin position="28"/>
        <end position="39"/>
    </location>
</feature>
<protein>
    <submittedName>
        <fullName evidence="2">Uncharacterized protein</fullName>
    </submittedName>
</protein>
<evidence type="ECO:0000313" key="3">
    <source>
        <dbReference type="Proteomes" id="UP000007813"/>
    </source>
</evidence>
<sequence length="105" mass="11534">MGLFDADESDKDTTDDSAGWGTDERQQHSQQPHQQNQQNGHGGRRDDEANEHPEPTLVAARLRDDQPNGTIKRVVDEEAGVVLYCYKNANAGGMTAVPLSETDLD</sequence>
<proteinExistence type="predicted"/>
<dbReference type="eggNOG" id="ENOG502N60K">
    <property type="taxonomic scope" value="Archaea"/>
</dbReference>
<evidence type="ECO:0000313" key="2">
    <source>
        <dbReference type="EMBL" id="EJN57869.1"/>
    </source>
</evidence>
<gene>
    <name evidence="2" type="ORF">HSB1_32860</name>
</gene>
<reference evidence="2 3" key="1">
    <citation type="journal article" date="2012" name="J. Bacteriol.">
        <title>Draft Genome Sequence of the Extremely Halophilic Archaeon Halogranum salarium B-1T.</title>
        <authorList>
            <person name="Kim K.K."/>
            <person name="Lee K.C."/>
            <person name="Lee J.S."/>
        </authorList>
    </citation>
    <scope>NUCLEOTIDE SEQUENCE [LARGE SCALE GENOMIC DNA]</scope>
    <source>
        <strain evidence="2 3">B-1</strain>
    </source>
</reference>